<evidence type="ECO:0000313" key="6">
    <source>
        <dbReference type="Proteomes" id="UP000663828"/>
    </source>
</evidence>
<dbReference type="InterPro" id="IPR002110">
    <property type="entry name" value="Ankyrin_rpt"/>
</dbReference>
<dbReference type="EMBL" id="CAJNOR010005500">
    <property type="protein sequence ID" value="CAF1564978.1"/>
    <property type="molecule type" value="Genomic_DNA"/>
</dbReference>
<sequence>MERATIIDPYEILGVNPGALYQEIRHAFIRKISSPLRSQRAYVALAYEVLCSNDTKRYTRNGNRFAVNIKDQFYYVTIGDYESFVRLITRYKYLLDQRDEHQRTLLYIAARNGFHNICQFLLRVGCQINETQHCGSTALHAAAFYRHQPIVELLLEYGAHPTIRNGYGHTAEEESGSEAIRTCISSHTVDKINQMVNCLKQDGHAKNMIVLRHNDRIIGKKILRSPYCFSNHSLAHLTQNWTLAWHGTKYEHLQSIMKYGLHPAGTVLSPNNKISTQAGHIALNRKVEGFDNWAHAVFISPSIFYAADVVYSERIFSDNQRWCVLVEVRVKPGSFTKHKQTLLNQRLLLPGEPQDIEYRVAVTGDNDFILRVESNENVIVTALVFINLNFLENIDEYYQGENLFANSEAERSLFQ</sequence>
<evidence type="ECO:0000256" key="3">
    <source>
        <dbReference type="PROSITE-ProRule" id="PRU00023"/>
    </source>
</evidence>
<gene>
    <name evidence="4" type="ORF">EDS130_LOCUS34652</name>
    <name evidence="5" type="ORF">XAT740_LOCUS43951</name>
</gene>
<dbReference type="AlphaFoldDB" id="A0A815Y2M5"/>
<evidence type="ECO:0000256" key="2">
    <source>
        <dbReference type="ARBA" id="ARBA00023043"/>
    </source>
</evidence>
<dbReference type="CDD" id="cd06257">
    <property type="entry name" value="DnaJ"/>
    <property type="match status" value="1"/>
</dbReference>
<keyword evidence="6" id="KW-1185">Reference proteome</keyword>
<dbReference type="InterPro" id="IPR036770">
    <property type="entry name" value="Ankyrin_rpt-contain_sf"/>
</dbReference>
<dbReference type="SUPFAM" id="SSF46565">
    <property type="entry name" value="Chaperone J-domain"/>
    <property type="match status" value="1"/>
</dbReference>
<dbReference type="Pfam" id="PF12796">
    <property type="entry name" value="Ank_2"/>
    <property type="match status" value="1"/>
</dbReference>
<dbReference type="Proteomes" id="UP000663852">
    <property type="component" value="Unassembled WGS sequence"/>
</dbReference>
<accession>A0A815Y2M5</accession>
<dbReference type="PROSITE" id="PS50088">
    <property type="entry name" value="ANK_REPEAT"/>
    <property type="match status" value="2"/>
</dbReference>
<dbReference type="Gene3D" id="1.25.40.20">
    <property type="entry name" value="Ankyrin repeat-containing domain"/>
    <property type="match status" value="1"/>
</dbReference>
<dbReference type="InterPro" id="IPR001623">
    <property type="entry name" value="DnaJ_domain"/>
</dbReference>
<feature type="repeat" description="ANK" evidence="3">
    <location>
        <begin position="101"/>
        <end position="133"/>
    </location>
</feature>
<comment type="caution">
    <text evidence="5">The sequence shown here is derived from an EMBL/GenBank/DDBJ whole genome shotgun (WGS) entry which is preliminary data.</text>
</comment>
<reference evidence="5" key="1">
    <citation type="submission" date="2021-02" db="EMBL/GenBank/DDBJ databases">
        <authorList>
            <person name="Nowell W R."/>
        </authorList>
    </citation>
    <scope>NUCLEOTIDE SEQUENCE</scope>
</reference>
<dbReference type="SUPFAM" id="SSF48403">
    <property type="entry name" value="Ankyrin repeat"/>
    <property type="match status" value="1"/>
</dbReference>
<feature type="repeat" description="ANK" evidence="3">
    <location>
        <begin position="134"/>
        <end position="166"/>
    </location>
</feature>
<evidence type="ECO:0000313" key="5">
    <source>
        <dbReference type="EMBL" id="CAF1564978.1"/>
    </source>
</evidence>
<protein>
    <submittedName>
        <fullName evidence="5">Uncharacterized protein</fullName>
    </submittedName>
</protein>
<dbReference type="PROSITE" id="PS50297">
    <property type="entry name" value="ANK_REP_REGION"/>
    <property type="match status" value="1"/>
</dbReference>
<dbReference type="EMBL" id="CAJNOJ010000293">
    <property type="protein sequence ID" value="CAF1376034.1"/>
    <property type="molecule type" value="Genomic_DNA"/>
</dbReference>
<evidence type="ECO:0000256" key="1">
    <source>
        <dbReference type="ARBA" id="ARBA00022737"/>
    </source>
</evidence>
<proteinExistence type="predicted"/>
<dbReference type="InterPro" id="IPR036869">
    <property type="entry name" value="J_dom_sf"/>
</dbReference>
<dbReference type="OrthoDB" id="539213at2759"/>
<keyword evidence="2 3" id="KW-0040">ANK repeat</keyword>
<organism evidence="5 6">
    <name type="scientific">Adineta ricciae</name>
    <name type="common">Rotifer</name>
    <dbReference type="NCBI Taxonomy" id="249248"/>
    <lineage>
        <taxon>Eukaryota</taxon>
        <taxon>Metazoa</taxon>
        <taxon>Spiralia</taxon>
        <taxon>Gnathifera</taxon>
        <taxon>Rotifera</taxon>
        <taxon>Eurotatoria</taxon>
        <taxon>Bdelloidea</taxon>
        <taxon>Adinetida</taxon>
        <taxon>Adinetidae</taxon>
        <taxon>Adineta</taxon>
    </lineage>
</organism>
<dbReference type="SUPFAM" id="SSF56399">
    <property type="entry name" value="ADP-ribosylation"/>
    <property type="match status" value="1"/>
</dbReference>
<dbReference type="Proteomes" id="UP000663828">
    <property type="component" value="Unassembled WGS sequence"/>
</dbReference>
<evidence type="ECO:0000313" key="4">
    <source>
        <dbReference type="EMBL" id="CAF1376034.1"/>
    </source>
</evidence>
<dbReference type="SMART" id="SM00248">
    <property type="entry name" value="ANK"/>
    <property type="match status" value="2"/>
</dbReference>
<keyword evidence="1" id="KW-0677">Repeat</keyword>
<dbReference type="PANTHER" id="PTHR24171">
    <property type="entry name" value="ANKYRIN REPEAT DOMAIN-CONTAINING PROTEIN 39-RELATED"/>
    <property type="match status" value="1"/>
</dbReference>
<name>A0A815Y2M5_ADIRI</name>